<name>A0A2Z6MQ39_TRISU</name>
<dbReference type="EMBL" id="DF973182">
    <property type="protein sequence ID" value="GAU18325.1"/>
    <property type="molecule type" value="Genomic_DNA"/>
</dbReference>
<keyword evidence="3" id="KW-1185">Reference proteome</keyword>
<feature type="compositionally biased region" description="Basic residues" evidence="1">
    <location>
        <begin position="185"/>
        <end position="198"/>
    </location>
</feature>
<dbReference type="Proteomes" id="UP000242715">
    <property type="component" value="Unassembled WGS sequence"/>
</dbReference>
<feature type="compositionally biased region" description="Low complexity" evidence="1">
    <location>
        <begin position="58"/>
        <end position="70"/>
    </location>
</feature>
<feature type="region of interest" description="Disordered" evidence="1">
    <location>
        <begin position="100"/>
        <end position="198"/>
    </location>
</feature>
<organism evidence="2 3">
    <name type="scientific">Trifolium subterraneum</name>
    <name type="common">Subterranean clover</name>
    <dbReference type="NCBI Taxonomy" id="3900"/>
    <lineage>
        <taxon>Eukaryota</taxon>
        <taxon>Viridiplantae</taxon>
        <taxon>Streptophyta</taxon>
        <taxon>Embryophyta</taxon>
        <taxon>Tracheophyta</taxon>
        <taxon>Spermatophyta</taxon>
        <taxon>Magnoliopsida</taxon>
        <taxon>eudicotyledons</taxon>
        <taxon>Gunneridae</taxon>
        <taxon>Pentapetalae</taxon>
        <taxon>rosids</taxon>
        <taxon>fabids</taxon>
        <taxon>Fabales</taxon>
        <taxon>Fabaceae</taxon>
        <taxon>Papilionoideae</taxon>
        <taxon>50 kb inversion clade</taxon>
        <taxon>NPAAA clade</taxon>
        <taxon>Hologalegina</taxon>
        <taxon>IRL clade</taxon>
        <taxon>Trifolieae</taxon>
        <taxon>Trifolium</taxon>
    </lineage>
</organism>
<feature type="region of interest" description="Disordered" evidence="1">
    <location>
        <begin position="52"/>
        <end position="83"/>
    </location>
</feature>
<dbReference type="AlphaFoldDB" id="A0A2Z6MQ39"/>
<proteinExistence type="predicted"/>
<accession>A0A2Z6MQ39</accession>
<protein>
    <submittedName>
        <fullName evidence="2">Uncharacterized protein</fullName>
    </submittedName>
</protein>
<feature type="compositionally biased region" description="Polar residues" evidence="1">
    <location>
        <begin position="139"/>
        <end position="158"/>
    </location>
</feature>
<gene>
    <name evidence="2" type="ORF">TSUD_202140</name>
</gene>
<evidence type="ECO:0000313" key="3">
    <source>
        <dbReference type="Proteomes" id="UP000242715"/>
    </source>
</evidence>
<sequence>MGKTRSSWPERIHDPFKKYGVNRVTVHRRGSVKSRCNRSSCRGPPRCFFRATVFGGRPRPSSKLEPSSSSQDKPVLEDDSDSHSLLVKCSSSEKGIAKLSFDSDSHSHLTKCSSSSTVGGEKEITNNTSSDSEPHSHLTKCSSSSTIGGEKGTSSDSTGKSVVKDRKKGKKRKKSGGDGSEERKGKKTKKKKSLLVTE</sequence>
<evidence type="ECO:0000256" key="1">
    <source>
        <dbReference type="SAM" id="MobiDB-lite"/>
    </source>
</evidence>
<evidence type="ECO:0000313" key="2">
    <source>
        <dbReference type="EMBL" id="GAU18325.1"/>
    </source>
</evidence>
<reference evidence="3" key="1">
    <citation type="journal article" date="2017" name="Front. Plant Sci.">
        <title>Climate Clever Clovers: New Paradigm to Reduce the Environmental Footprint of Ruminants by Breeding Low Methanogenic Forages Utilizing Haplotype Variation.</title>
        <authorList>
            <person name="Kaur P."/>
            <person name="Appels R."/>
            <person name="Bayer P.E."/>
            <person name="Keeble-Gagnere G."/>
            <person name="Wang J."/>
            <person name="Hirakawa H."/>
            <person name="Shirasawa K."/>
            <person name="Vercoe P."/>
            <person name="Stefanova K."/>
            <person name="Durmic Z."/>
            <person name="Nichols P."/>
            <person name="Revell C."/>
            <person name="Isobe S.N."/>
            <person name="Edwards D."/>
            <person name="Erskine W."/>
        </authorList>
    </citation>
    <scope>NUCLEOTIDE SEQUENCE [LARGE SCALE GENOMIC DNA]</scope>
    <source>
        <strain evidence="3">cv. Daliak</strain>
    </source>
</reference>
<feature type="compositionally biased region" description="Basic residues" evidence="1">
    <location>
        <begin position="165"/>
        <end position="174"/>
    </location>
</feature>